<reference evidence="1 2" key="1">
    <citation type="journal article" date="2008" name="PLoS ONE">
        <title>Environmental adaptation: genomic analysis of the piezotolerant and psychrotolerant deep-sea iron reducing bacterium Shewanella piezotolerans WP3.</title>
        <authorList>
            <person name="Wang F."/>
            <person name="Wang J."/>
            <person name="Jian H."/>
            <person name="Zhang B."/>
            <person name="Li S."/>
            <person name="Wang F."/>
            <person name="Zeng X."/>
            <person name="Gao L."/>
            <person name="Bartlett D.H."/>
            <person name="Yu J."/>
            <person name="Hu S."/>
            <person name="Xiao X."/>
        </authorList>
    </citation>
    <scope>NUCLEOTIDE SEQUENCE [LARGE SCALE GENOMIC DNA]</scope>
    <source>
        <strain evidence="2">WP3 / JCM 13877</strain>
    </source>
</reference>
<evidence type="ECO:0000313" key="1">
    <source>
        <dbReference type="EMBL" id="ACJ30695.1"/>
    </source>
</evidence>
<keyword evidence="2" id="KW-1185">Reference proteome</keyword>
<protein>
    <submittedName>
        <fullName evidence="1">Uncharacterized protein</fullName>
    </submittedName>
</protein>
<dbReference type="HOGENOM" id="CLU_3157749_0_0_6"/>
<dbReference type="Proteomes" id="UP000000753">
    <property type="component" value="Chromosome"/>
</dbReference>
<dbReference type="eggNOG" id="ENOG502ZUI5">
    <property type="taxonomic scope" value="Bacteria"/>
</dbReference>
<organism evidence="1 2">
    <name type="scientific">Shewanella piezotolerans (strain WP3 / JCM 13877)</name>
    <dbReference type="NCBI Taxonomy" id="225849"/>
    <lineage>
        <taxon>Bacteria</taxon>
        <taxon>Pseudomonadati</taxon>
        <taxon>Pseudomonadota</taxon>
        <taxon>Gammaproteobacteria</taxon>
        <taxon>Alteromonadales</taxon>
        <taxon>Shewanellaceae</taxon>
        <taxon>Shewanella</taxon>
    </lineage>
</organism>
<dbReference type="AlphaFoldDB" id="B8CSS0"/>
<name>B8CSS0_SHEPW</name>
<evidence type="ECO:0000313" key="2">
    <source>
        <dbReference type="Proteomes" id="UP000000753"/>
    </source>
</evidence>
<gene>
    <name evidence="1" type="ordered locus">swp_4025</name>
</gene>
<proteinExistence type="predicted"/>
<sequence length="48" mass="5152">MIGFNNGLENKNTIIGPKPAFALSNPFKKGIVEHEQKGVIDPNSAAMI</sequence>
<dbReference type="KEGG" id="swp:swp_4025"/>
<accession>B8CSS0</accession>
<dbReference type="EMBL" id="CP000472">
    <property type="protein sequence ID" value="ACJ30695.1"/>
    <property type="molecule type" value="Genomic_DNA"/>
</dbReference>